<feature type="binding site" evidence="18">
    <location>
        <position position="56"/>
    </location>
    <ligand>
        <name>Mg(2+)</name>
        <dbReference type="ChEBI" id="CHEBI:18420"/>
    </ligand>
</feature>
<evidence type="ECO:0000256" key="11">
    <source>
        <dbReference type="ARBA" id="ARBA00036904"/>
    </source>
</evidence>
<evidence type="ECO:0000256" key="9">
    <source>
        <dbReference type="ARBA" id="ARBA00023204"/>
    </source>
</evidence>
<dbReference type="CDD" id="cd00564">
    <property type="entry name" value="TMP_TenI"/>
    <property type="match status" value="1"/>
</dbReference>
<evidence type="ECO:0000256" key="2">
    <source>
        <dbReference type="ARBA" id="ARBA00005582"/>
    </source>
</evidence>
<dbReference type="InterPro" id="IPR022998">
    <property type="entry name" value="ThiamineP_synth_TenI"/>
</dbReference>
<name>A0A2K9LP99_9GAMM</name>
<dbReference type="GO" id="GO:0006260">
    <property type="term" value="P:DNA replication"/>
    <property type="evidence" value="ECO:0007669"/>
    <property type="project" value="UniProtKB-KW"/>
</dbReference>
<dbReference type="Gene3D" id="3.90.79.10">
    <property type="entry name" value="Nucleoside Triphosphate Pyrophosphohydrolase"/>
    <property type="match status" value="1"/>
</dbReference>
<feature type="domain" description="Nudix hydrolase" evidence="19">
    <location>
        <begin position="2"/>
        <end position="127"/>
    </location>
</feature>
<dbReference type="Pfam" id="PF14815">
    <property type="entry name" value="NUDIX_4"/>
    <property type="match status" value="1"/>
</dbReference>
<feature type="binding site" evidence="17">
    <location>
        <position position="27"/>
    </location>
    <ligand>
        <name>8-oxo-dGTP</name>
        <dbReference type="ChEBI" id="CHEBI:77896"/>
    </ligand>
</feature>
<dbReference type="InterPro" id="IPR000086">
    <property type="entry name" value="NUDIX_hydrolase_dom"/>
</dbReference>
<evidence type="ECO:0000259" key="19">
    <source>
        <dbReference type="PROSITE" id="PS51462"/>
    </source>
</evidence>
<evidence type="ECO:0000256" key="16">
    <source>
        <dbReference type="ARBA" id="ARBA00042798"/>
    </source>
</evidence>
<dbReference type="GO" id="GO:0035539">
    <property type="term" value="F:8-oxo-7,8-dihydrodeoxyguanosine triphosphate pyrophosphatase activity"/>
    <property type="evidence" value="ECO:0007669"/>
    <property type="project" value="UniProtKB-EC"/>
</dbReference>
<dbReference type="PANTHER" id="PTHR47707:SF1">
    <property type="entry name" value="NUDIX HYDROLASE FAMILY PROTEIN"/>
    <property type="match status" value="1"/>
</dbReference>
<reference evidence="21" key="1">
    <citation type="submission" date="2017-08" db="EMBL/GenBank/DDBJ databases">
        <title>Direct submision.</title>
        <authorList>
            <person name="Kim S.-J."/>
            <person name="Rhee S.-K."/>
        </authorList>
    </citation>
    <scope>NUCLEOTIDE SEQUENCE [LARGE SCALE GENOMIC DNA]</scope>
    <source>
        <strain evidence="21">GI5</strain>
    </source>
</reference>
<evidence type="ECO:0000313" key="20">
    <source>
        <dbReference type="EMBL" id="AUM14103.1"/>
    </source>
</evidence>
<evidence type="ECO:0000256" key="14">
    <source>
        <dbReference type="ARBA" id="ARBA00041592"/>
    </source>
</evidence>
<proteinExistence type="inferred from homology"/>
<dbReference type="GO" id="GO:0009228">
    <property type="term" value="P:thiamine biosynthetic process"/>
    <property type="evidence" value="ECO:0007669"/>
    <property type="project" value="UniProtKB-KW"/>
</dbReference>
<dbReference type="PRINTS" id="PR00502">
    <property type="entry name" value="NUDIXFAMILY"/>
</dbReference>
<feature type="binding site" evidence="17">
    <location>
        <position position="118"/>
    </location>
    <ligand>
        <name>8-oxo-dGTP</name>
        <dbReference type="ChEBI" id="CHEBI:77896"/>
    </ligand>
</feature>
<accession>A0A2K9LP99</accession>
<keyword evidence="6" id="KW-0227">DNA damage</keyword>
<evidence type="ECO:0000313" key="21">
    <source>
        <dbReference type="Proteomes" id="UP000235116"/>
    </source>
</evidence>
<keyword evidence="3" id="KW-0515">Mutator protein</keyword>
<comment type="cofactor">
    <cofactor evidence="1 18">
        <name>Mg(2+)</name>
        <dbReference type="ChEBI" id="CHEBI:18420"/>
    </cofactor>
</comment>
<evidence type="ECO:0000256" key="1">
    <source>
        <dbReference type="ARBA" id="ARBA00001946"/>
    </source>
</evidence>
<dbReference type="NCBIfam" id="NF006530">
    <property type="entry name" value="PRK08999.1"/>
    <property type="match status" value="1"/>
</dbReference>
<dbReference type="SUPFAM" id="SSF51391">
    <property type="entry name" value="Thiamin phosphate synthase"/>
    <property type="match status" value="1"/>
</dbReference>
<dbReference type="EC" id="3.6.1.55" evidence="12"/>
<evidence type="ECO:0000256" key="8">
    <source>
        <dbReference type="ARBA" id="ARBA00022842"/>
    </source>
</evidence>
<keyword evidence="4" id="KW-0235">DNA replication</keyword>
<dbReference type="GO" id="GO:0046872">
    <property type="term" value="F:metal ion binding"/>
    <property type="evidence" value="ECO:0007669"/>
    <property type="project" value="UniProtKB-KW"/>
</dbReference>
<sequence length="320" mass="34800">MKRVHVVAAVITNGDEILIARRPDHLHQGGKWEFPGGKVEPGEPVSEALARELNEELGIIVGASEPLITIDHEYPDKHVLLDVWKVTDFTGDAKGMEGQEVRWVTQDSLAGFEFPAANVPIVAAARLPQRYVITPDCQIKSPADLDAFVQKMKAMMVSGQRLFQLRLKQLDAAPLSELVGRLVELKAGFNASVLVNSDMPNEVQHAFDGVHLTSAALYQLVERPAGHDWVAASCHSLEELRLAEQCNVDFVTLSPFRHTASHPNAEPIGETRFAEWAFGAKMPVYALGGVGAQDIKLTASLGAQGVAGIRAFWPGGCEET</sequence>
<dbReference type="KEGG" id="kak:Kalk_17475"/>
<evidence type="ECO:0000256" key="6">
    <source>
        <dbReference type="ARBA" id="ARBA00022763"/>
    </source>
</evidence>
<keyword evidence="21" id="KW-1185">Reference proteome</keyword>
<evidence type="ECO:0000256" key="5">
    <source>
        <dbReference type="ARBA" id="ARBA00022723"/>
    </source>
</evidence>
<dbReference type="PROSITE" id="PS51462">
    <property type="entry name" value="NUDIX"/>
    <property type="match status" value="1"/>
</dbReference>
<keyword evidence="7" id="KW-0378">Hydrolase</keyword>
<comment type="catalytic activity">
    <reaction evidence="10">
        <text>8-oxo-dGTP + H2O = 8-oxo-dGMP + diphosphate + H(+)</text>
        <dbReference type="Rhea" id="RHEA:31575"/>
        <dbReference type="ChEBI" id="CHEBI:15377"/>
        <dbReference type="ChEBI" id="CHEBI:15378"/>
        <dbReference type="ChEBI" id="CHEBI:33019"/>
        <dbReference type="ChEBI" id="CHEBI:63224"/>
        <dbReference type="ChEBI" id="CHEBI:77896"/>
        <dbReference type="EC" id="3.6.1.55"/>
    </reaction>
</comment>
<organism evidence="20 21">
    <name type="scientific">Ketobacter alkanivorans</name>
    <dbReference type="NCBI Taxonomy" id="1917421"/>
    <lineage>
        <taxon>Bacteria</taxon>
        <taxon>Pseudomonadati</taxon>
        <taxon>Pseudomonadota</taxon>
        <taxon>Gammaproteobacteria</taxon>
        <taxon>Pseudomonadales</taxon>
        <taxon>Ketobacteraceae</taxon>
        <taxon>Ketobacter</taxon>
    </lineage>
</organism>
<evidence type="ECO:0000256" key="10">
    <source>
        <dbReference type="ARBA" id="ARBA00035861"/>
    </source>
</evidence>
<dbReference type="InterPro" id="IPR003561">
    <property type="entry name" value="Mutator_MutT"/>
</dbReference>
<keyword evidence="5 18" id="KW-0479">Metal-binding</keyword>
<comment type="similarity">
    <text evidence="2">Belongs to the Nudix hydrolase family.</text>
</comment>
<dbReference type="AlphaFoldDB" id="A0A2K9LP99"/>
<dbReference type="FunFam" id="3.90.79.10:FF:000014">
    <property type="entry name" value="8-oxo-dGTP diphosphatase MutT"/>
    <property type="match status" value="1"/>
</dbReference>
<evidence type="ECO:0000256" key="3">
    <source>
        <dbReference type="ARBA" id="ARBA00022457"/>
    </source>
</evidence>
<dbReference type="PANTHER" id="PTHR47707">
    <property type="entry name" value="8-OXO-DGTP DIPHOSPHATASE"/>
    <property type="match status" value="1"/>
</dbReference>
<feature type="binding site" evidence="17">
    <location>
        <begin position="33"/>
        <end position="36"/>
    </location>
    <ligand>
        <name>8-oxo-dGTP</name>
        <dbReference type="ChEBI" id="CHEBI:77896"/>
    </ligand>
</feature>
<evidence type="ECO:0000256" key="13">
    <source>
        <dbReference type="ARBA" id="ARBA00040794"/>
    </source>
</evidence>
<evidence type="ECO:0000256" key="15">
    <source>
        <dbReference type="ARBA" id="ARBA00041979"/>
    </source>
</evidence>
<dbReference type="Proteomes" id="UP000235116">
    <property type="component" value="Chromosome"/>
</dbReference>
<evidence type="ECO:0000256" key="4">
    <source>
        <dbReference type="ARBA" id="ARBA00022705"/>
    </source>
</evidence>
<dbReference type="OrthoDB" id="9810648at2"/>
<feature type="binding site" evidence="17">
    <location>
        <position position="22"/>
    </location>
    <ligand>
        <name>8-oxo-dGTP</name>
        <dbReference type="ChEBI" id="CHEBI:77896"/>
    </ligand>
</feature>
<keyword evidence="9" id="KW-0234">DNA repair</keyword>
<evidence type="ECO:0000256" key="12">
    <source>
        <dbReference type="ARBA" id="ARBA00038905"/>
    </source>
</evidence>
<dbReference type="GO" id="GO:0008413">
    <property type="term" value="F:8-oxo-7,8-dihydroguanosine triphosphate pyrophosphatase activity"/>
    <property type="evidence" value="ECO:0007669"/>
    <property type="project" value="InterPro"/>
</dbReference>
<dbReference type="CDD" id="cd03425">
    <property type="entry name" value="NUDIX_MutT_NudA_like"/>
    <property type="match status" value="1"/>
</dbReference>
<dbReference type="InterPro" id="IPR020476">
    <property type="entry name" value="Nudix_hydrolase"/>
</dbReference>
<dbReference type="InterPro" id="IPR047127">
    <property type="entry name" value="MutT-like"/>
</dbReference>
<dbReference type="InterPro" id="IPR029119">
    <property type="entry name" value="MutY_C"/>
</dbReference>
<evidence type="ECO:0000256" key="7">
    <source>
        <dbReference type="ARBA" id="ARBA00022801"/>
    </source>
</evidence>
<dbReference type="PROSITE" id="PS00893">
    <property type="entry name" value="NUDIX_BOX"/>
    <property type="match status" value="1"/>
</dbReference>
<dbReference type="EMBL" id="CP022684">
    <property type="protein sequence ID" value="AUM14103.1"/>
    <property type="molecule type" value="Genomic_DNA"/>
</dbReference>
<evidence type="ECO:0000256" key="17">
    <source>
        <dbReference type="PIRSR" id="PIRSR603561-1"/>
    </source>
</evidence>
<feature type="binding site" evidence="18">
    <location>
        <position position="36"/>
    </location>
    <ligand>
        <name>Mg(2+)</name>
        <dbReference type="ChEBI" id="CHEBI:18420"/>
    </ligand>
</feature>
<dbReference type="InterPro" id="IPR013785">
    <property type="entry name" value="Aldolase_TIM"/>
</dbReference>
<dbReference type="RefSeq" id="WP_101895478.1">
    <property type="nucleotide sequence ID" value="NZ_CP022684.1"/>
</dbReference>
<keyword evidence="8 18" id="KW-0460">Magnesium</keyword>
<dbReference type="Gene3D" id="3.20.20.70">
    <property type="entry name" value="Aldolase class I"/>
    <property type="match status" value="1"/>
</dbReference>
<dbReference type="GO" id="GO:0044716">
    <property type="term" value="F:8-oxo-GDP phosphatase activity"/>
    <property type="evidence" value="ECO:0007669"/>
    <property type="project" value="TreeGrafter"/>
</dbReference>
<dbReference type="SUPFAM" id="SSF55811">
    <property type="entry name" value="Nudix"/>
    <property type="match status" value="1"/>
</dbReference>
<dbReference type="InterPro" id="IPR015797">
    <property type="entry name" value="NUDIX_hydrolase-like_dom_sf"/>
</dbReference>
<dbReference type="InterPro" id="IPR036206">
    <property type="entry name" value="ThiamineP_synth_sf"/>
</dbReference>
<evidence type="ECO:0000256" key="18">
    <source>
        <dbReference type="PIRSR" id="PIRSR603561-2"/>
    </source>
</evidence>
<dbReference type="GO" id="GO:0044715">
    <property type="term" value="F:8-oxo-dGDP phosphatase activity"/>
    <property type="evidence" value="ECO:0007669"/>
    <property type="project" value="TreeGrafter"/>
</dbReference>
<protein>
    <recommendedName>
        <fullName evidence="13">8-oxo-dGTP diphosphatase</fullName>
        <ecNumber evidence="12">3.6.1.55</ecNumber>
    </recommendedName>
    <alternativeName>
        <fullName evidence="16">7,8-dihydro-8-oxoguanine-triphosphatase</fullName>
    </alternativeName>
    <alternativeName>
        <fullName evidence="15">Mutator protein MutT</fullName>
    </alternativeName>
    <alternativeName>
        <fullName evidence="14">dGTP pyrophosphohydrolase</fullName>
    </alternativeName>
</protein>
<gene>
    <name evidence="20" type="ORF">Kalk_17475</name>
</gene>
<dbReference type="InterPro" id="IPR020084">
    <property type="entry name" value="NUDIX_hydrolase_CS"/>
</dbReference>
<dbReference type="NCBIfam" id="TIGR00586">
    <property type="entry name" value="mutt"/>
    <property type="match status" value="1"/>
</dbReference>
<dbReference type="Pfam" id="PF02581">
    <property type="entry name" value="TMP-TENI"/>
    <property type="match status" value="1"/>
</dbReference>
<dbReference type="GO" id="GO:0006281">
    <property type="term" value="P:DNA repair"/>
    <property type="evidence" value="ECO:0007669"/>
    <property type="project" value="UniProtKB-KW"/>
</dbReference>
<comment type="catalytic activity">
    <reaction evidence="11">
        <text>8-oxo-GTP + H2O = 8-oxo-GMP + diphosphate + H(+)</text>
        <dbReference type="Rhea" id="RHEA:67616"/>
        <dbReference type="ChEBI" id="CHEBI:15377"/>
        <dbReference type="ChEBI" id="CHEBI:15378"/>
        <dbReference type="ChEBI" id="CHEBI:33019"/>
        <dbReference type="ChEBI" id="CHEBI:143553"/>
        <dbReference type="ChEBI" id="CHEBI:145694"/>
    </reaction>
</comment>